<dbReference type="EC" id="1.8.1.2" evidence="3"/>
<dbReference type="SUPFAM" id="SSF52218">
    <property type="entry name" value="Flavoproteins"/>
    <property type="match status" value="1"/>
</dbReference>
<feature type="domain" description="Flavodoxin-like" evidence="11">
    <location>
        <begin position="77"/>
        <end position="215"/>
    </location>
</feature>
<dbReference type="InterPro" id="IPR017938">
    <property type="entry name" value="Riboflavin_synthase-like_b-brl"/>
</dbReference>
<dbReference type="Gene3D" id="3.40.50.80">
    <property type="entry name" value="Nucleotide-binding domain of ferredoxin-NADP reductase (FNR) module"/>
    <property type="match status" value="1"/>
</dbReference>
<dbReference type="PANTHER" id="PTHR19384:SF128">
    <property type="entry name" value="NADPH OXIDOREDUCTASE A"/>
    <property type="match status" value="1"/>
</dbReference>
<dbReference type="GO" id="GO:0005829">
    <property type="term" value="C:cytosol"/>
    <property type="evidence" value="ECO:0007669"/>
    <property type="project" value="TreeGrafter"/>
</dbReference>
<dbReference type="InterPro" id="IPR039261">
    <property type="entry name" value="FNR_nucleotide-bd"/>
</dbReference>
<keyword evidence="14" id="KW-1185">Reference proteome</keyword>
<dbReference type="Pfam" id="PF00667">
    <property type="entry name" value="FAD_binding_1"/>
    <property type="match status" value="2"/>
</dbReference>
<comment type="cofactor">
    <cofactor evidence="1">
        <name>FMN</name>
        <dbReference type="ChEBI" id="CHEBI:58210"/>
    </cofactor>
</comment>
<feature type="domain" description="FAD-binding FR-type" evidence="12">
    <location>
        <begin position="259"/>
        <end position="436"/>
    </location>
</feature>
<evidence type="ECO:0000256" key="3">
    <source>
        <dbReference type="ARBA" id="ARBA00012604"/>
    </source>
</evidence>
<dbReference type="RefSeq" id="WP_174582186.1">
    <property type="nucleotide sequence ID" value="NZ_CAJNOB010000034.1"/>
</dbReference>
<dbReference type="InterPro" id="IPR001709">
    <property type="entry name" value="Flavoprot_Pyr_Nucl_cyt_Rdtase"/>
</dbReference>
<keyword evidence="9" id="KW-0028">Amino-acid biosynthesis</keyword>
<keyword evidence="8 13" id="KW-0560">Oxidoreductase</keyword>
<dbReference type="EMBL" id="CAJNOB010000034">
    <property type="protein sequence ID" value="CAF0700835.1"/>
    <property type="molecule type" value="Genomic_DNA"/>
</dbReference>
<evidence type="ECO:0000256" key="7">
    <source>
        <dbReference type="ARBA" id="ARBA00022857"/>
    </source>
</evidence>
<dbReference type="InterPro" id="IPR001226">
    <property type="entry name" value="Flavodoxin_CS"/>
</dbReference>
<dbReference type="PROSITE" id="PS50902">
    <property type="entry name" value="FLAVODOXIN_LIKE"/>
    <property type="match status" value="1"/>
</dbReference>
<comment type="caution">
    <text evidence="13">The sequence shown here is derived from an EMBL/GenBank/DDBJ whole genome shotgun (WGS) entry which is preliminary data.</text>
</comment>
<dbReference type="InterPro" id="IPR008254">
    <property type="entry name" value="Flavodoxin/NO_synth"/>
</dbReference>
<dbReference type="SUPFAM" id="SSF63380">
    <property type="entry name" value="Riboflavin synthase domain-like"/>
    <property type="match status" value="1"/>
</dbReference>
<dbReference type="PRINTS" id="PR00369">
    <property type="entry name" value="FLAVODOXIN"/>
</dbReference>
<dbReference type="PROSITE" id="PS51384">
    <property type="entry name" value="FAD_FR"/>
    <property type="match status" value="1"/>
</dbReference>
<keyword evidence="4" id="KW-0285">Flavoprotein</keyword>
<evidence type="ECO:0000256" key="10">
    <source>
        <dbReference type="ARBA" id="ARBA00052219"/>
    </source>
</evidence>
<evidence type="ECO:0000256" key="8">
    <source>
        <dbReference type="ARBA" id="ARBA00023002"/>
    </source>
</evidence>
<keyword evidence="6" id="KW-0274">FAD</keyword>
<dbReference type="InterPro" id="IPR029039">
    <property type="entry name" value="Flavoprotein-like_sf"/>
</dbReference>
<comment type="cofactor">
    <cofactor evidence="2">
        <name>FAD</name>
        <dbReference type="ChEBI" id="CHEBI:57692"/>
    </cofactor>
</comment>
<dbReference type="Gene3D" id="2.40.30.10">
    <property type="entry name" value="Translation factors"/>
    <property type="match status" value="2"/>
</dbReference>
<dbReference type="GO" id="GO:0050660">
    <property type="term" value="F:flavin adenine dinucleotide binding"/>
    <property type="evidence" value="ECO:0007669"/>
    <property type="project" value="TreeGrafter"/>
</dbReference>
<dbReference type="InterPro" id="IPR001433">
    <property type="entry name" value="OxRdtase_FAD/NAD-bd"/>
</dbReference>
<dbReference type="GO" id="GO:0009055">
    <property type="term" value="F:electron transfer activity"/>
    <property type="evidence" value="ECO:0007669"/>
    <property type="project" value="InterPro"/>
</dbReference>
<dbReference type="Gene3D" id="3.40.50.360">
    <property type="match status" value="1"/>
</dbReference>
<dbReference type="PRINTS" id="PR00371">
    <property type="entry name" value="FPNCR"/>
</dbReference>
<dbReference type="Pfam" id="PF00258">
    <property type="entry name" value="Flavodoxin_1"/>
    <property type="match status" value="1"/>
</dbReference>
<evidence type="ECO:0000256" key="9">
    <source>
        <dbReference type="ARBA" id="ARBA00023192"/>
    </source>
</evidence>
<keyword evidence="9" id="KW-0198">Cysteine biosynthesis</keyword>
<keyword evidence="5" id="KW-0288">FMN</keyword>
<evidence type="ECO:0000256" key="6">
    <source>
        <dbReference type="ARBA" id="ARBA00022827"/>
    </source>
</evidence>
<dbReference type="GO" id="GO:0010181">
    <property type="term" value="F:FMN binding"/>
    <property type="evidence" value="ECO:0007669"/>
    <property type="project" value="InterPro"/>
</dbReference>
<evidence type="ECO:0000259" key="12">
    <source>
        <dbReference type="PROSITE" id="PS51384"/>
    </source>
</evidence>
<dbReference type="Pfam" id="PF00175">
    <property type="entry name" value="NAD_binding_1"/>
    <property type="match status" value="1"/>
</dbReference>
<reference evidence="13" key="1">
    <citation type="submission" date="2021-02" db="EMBL/GenBank/DDBJ databases">
        <authorList>
            <person name="Cremers G."/>
            <person name="Picone N."/>
        </authorList>
    </citation>
    <scope>NUCLEOTIDE SEQUENCE</scope>
    <source>
        <strain evidence="13">PQ17</strain>
    </source>
</reference>
<dbReference type="Proteomes" id="UP000663859">
    <property type="component" value="Unassembled WGS sequence"/>
</dbReference>
<keyword evidence="7" id="KW-0521">NADP</keyword>
<evidence type="ECO:0000313" key="13">
    <source>
        <dbReference type="EMBL" id="CAF0700835.1"/>
    </source>
</evidence>
<dbReference type="AlphaFoldDB" id="A0A8J2FP84"/>
<dbReference type="SUPFAM" id="SSF52343">
    <property type="entry name" value="Ferredoxin reductase-like, C-terminal NADP-linked domain"/>
    <property type="match status" value="1"/>
</dbReference>
<dbReference type="PANTHER" id="PTHR19384">
    <property type="entry name" value="NITRIC OXIDE SYNTHASE-RELATED"/>
    <property type="match status" value="1"/>
</dbReference>
<dbReference type="FunFam" id="3.40.50.80:FF:000001">
    <property type="entry name" value="NADPH--cytochrome P450 reductase 1"/>
    <property type="match status" value="1"/>
</dbReference>
<evidence type="ECO:0000259" key="11">
    <source>
        <dbReference type="PROSITE" id="PS50902"/>
    </source>
</evidence>
<evidence type="ECO:0000256" key="1">
    <source>
        <dbReference type="ARBA" id="ARBA00001917"/>
    </source>
</evidence>
<dbReference type="InterPro" id="IPR017927">
    <property type="entry name" value="FAD-bd_FR_type"/>
</dbReference>
<dbReference type="InterPro" id="IPR001094">
    <property type="entry name" value="Flavdoxin-like"/>
</dbReference>
<protein>
    <recommendedName>
        <fullName evidence="3">assimilatory sulfite reductase (NADPH)</fullName>
        <ecNumber evidence="3">1.8.1.2</ecNumber>
    </recommendedName>
</protein>
<comment type="catalytic activity">
    <reaction evidence="10">
        <text>hydrogen sulfide + 3 NADP(+) + 3 H2O = sulfite + 3 NADPH + 4 H(+)</text>
        <dbReference type="Rhea" id="RHEA:13801"/>
        <dbReference type="ChEBI" id="CHEBI:15377"/>
        <dbReference type="ChEBI" id="CHEBI:15378"/>
        <dbReference type="ChEBI" id="CHEBI:17359"/>
        <dbReference type="ChEBI" id="CHEBI:29919"/>
        <dbReference type="ChEBI" id="CHEBI:57783"/>
        <dbReference type="ChEBI" id="CHEBI:58349"/>
        <dbReference type="EC" id="1.8.1.2"/>
    </reaction>
</comment>
<dbReference type="PROSITE" id="PS00201">
    <property type="entry name" value="FLAVODOXIN"/>
    <property type="match status" value="1"/>
</dbReference>
<gene>
    <name evidence="13" type="primary">cysJ2</name>
    <name evidence="13" type="ORF">MPNT_40049</name>
</gene>
<name>A0A8J2FP84_9BACT</name>
<dbReference type="GO" id="GO:0019344">
    <property type="term" value="P:cysteine biosynthetic process"/>
    <property type="evidence" value="ECO:0007669"/>
    <property type="project" value="UniProtKB-KW"/>
</dbReference>
<dbReference type="GO" id="GO:0004783">
    <property type="term" value="F:sulfite reductase (NADPH) activity"/>
    <property type="evidence" value="ECO:0007669"/>
    <property type="project" value="UniProtKB-EC"/>
</dbReference>
<sequence>MVVENELVRLLGERKDWHQNGVSVPAIPESAPFSAEERAWINGYLAGAWIGSLLSSRDYPKRSPREELPGDRGDAYLTILYASQTGNTESLAKRLAEKAQEKGLAVRLYSMSAYPREQLQKERWLVAMTSTYGDGEFPDNGVGFWEFLSSDKVPRLEKLHYAVLALGDSHYPHFCQAGRNLDERLEELGAQRMCQRVDCDVDFERPANRWMEEVIQTLLERIPRVEGPEFPQGIQGENEGQLTTARAAREDVSGKYHRNHPFLATVVRNIPLTSLQAGKETRHIEISLEGSGLTYLSGDALGVFPRNCPLLVTEILDAKGWDKDSWVVLPGGQLLGLWEALCSHLEIARLSRETLAACGSPQELVDACKPLTPRLYSIACSPKVYPHVVHLTVGVVRYWDRERLRKGVASSFLAERAAEGARVPVYVHSNPRFRPPPAEAPLIMIGPGTGIAPFRAFLQEREGESRPGPSWLFFGEWHRDGTFYYREEIQRWAKMGVVTRLDLAFSRDQEEKCYVWHRMLESRKDFYRWLQEGAYVYVCGSLNVGRDVEKALVEIFRTEGGLKEPEAQARVSELKETGRYRKDVY</sequence>
<organism evidence="13 14">
    <name type="scientific">Candidatus Methylacidithermus pantelleriae</name>
    <dbReference type="NCBI Taxonomy" id="2744239"/>
    <lineage>
        <taxon>Bacteria</taxon>
        <taxon>Pseudomonadati</taxon>
        <taxon>Verrucomicrobiota</taxon>
        <taxon>Methylacidiphilae</taxon>
        <taxon>Methylacidiphilales</taxon>
        <taxon>Methylacidiphilaceae</taxon>
        <taxon>Candidatus Methylacidithermus</taxon>
    </lineage>
</organism>
<evidence type="ECO:0000313" key="14">
    <source>
        <dbReference type="Proteomes" id="UP000663859"/>
    </source>
</evidence>
<evidence type="ECO:0000256" key="2">
    <source>
        <dbReference type="ARBA" id="ARBA00001974"/>
    </source>
</evidence>
<dbReference type="InterPro" id="IPR003097">
    <property type="entry name" value="CysJ-like_FAD-binding"/>
</dbReference>
<accession>A0A8J2FP84</accession>
<evidence type="ECO:0000256" key="4">
    <source>
        <dbReference type="ARBA" id="ARBA00022630"/>
    </source>
</evidence>
<proteinExistence type="predicted"/>
<evidence type="ECO:0000256" key="5">
    <source>
        <dbReference type="ARBA" id="ARBA00022643"/>
    </source>
</evidence>